<proteinExistence type="predicted"/>
<name>A0AAW0BWL1_9AGAR</name>
<dbReference type="AlphaFoldDB" id="A0AAW0BWL1"/>
<keyword evidence="3" id="KW-1185">Reference proteome</keyword>
<protein>
    <submittedName>
        <fullName evidence="2">Uncharacterized protein</fullName>
    </submittedName>
</protein>
<gene>
    <name evidence="2" type="ORF">VNI00_013627</name>
</gene>
<comment type="caution">
    <text evidence="2">The sequence shown here is derived from an EMBL/GenBank/DDBJ whole genome shotgun (WGS) entry which is preliminary data.</text>
</comment>
<evidence type="ECO:0000256" key="1">
    <source>
        <dbReference type="SAM" id="MobiDB-lite"/>
    </source>
</evidence>
<evidence type="ECO:0000313" key="3">
    <source>
        <dbReference type="Proteomes" id="UP001383192"/>
    </source>
</evidence>
<reference evidence="2 3" key="1">
    <citation type="submission" date="2024-01" db="EMBL/GenBank/DDBJ databases">
        <title>A draft genome for a cacao thread blight-causing isolate of Paramarasmius palmivorus.</title>
        <authorList>
            <person name="Baruah I.K."/>
            <person name="Bukari Y."/>
            <person name="Amoako-Attah I."/>
            <person name="Meinhardt L.W."/>
            <person name="Bailey B.A."/>
            <person name="Cohen S.P."/>
        </authorList>
    </citation>
    <scope>NUCLEOTIDE SEQUENCE [LARGE SCALE GENOMIC DNA]</scope>
    <source>
        <strain evidence="2 3">GH-12</strain>
    </source>
</reference>
<dbReference type="EMBL" id="JAYKXP010000070">
    <property type="protein sequence ID" value="KAK7031211.1"/>
    <property type="molecule type" value="Genomic_DNA"/>
</dbReference>
<sequence>MATTSSPTQQYLPPKSCDNPVCSGSCGTPRAGSIQFGIGDIVSVCISVYTPFKTLLDIPVSDTESFYTASGRKGARPCIITHISKSGNVYSIVIMASFSRSEQDNVPPAFKDFLIPIPTARRHVQGGVEHIHTTPEWESAPQYLVPIQVQCQKRHLQKRWQSHEVDSTSQRQFDFYLEELARATLNGIIRKRLLHWNAKGKNELTREEYLERLEKVKEAYAESLKTSTNVSHNSGTPGRVSGCKRTVHSKMTSLAEVPEEPETDSEGFKLVCSSKRRKHHTENYQPTPSIRSRR</sequence>
<feature type="compositionally biased region" description="Polar residues" evidence="1">
    <location>
        <begin position="283"/>
        <end position="294"/>
    </location>
</feature>
<accession>A0AAW0BWL1</accession>
<feature type="region of interest" description="Disordered" evidence="1">
    <location>
        <begin position="252"/>
        <end position="294"/>
    </location>
</feature>
<organism evidence="2 3">
    <name type="scientific">Paramarasmius palmivorus</name>
    <dbReference type="NCBI Taxonomy" id="297713"/>
    <lineage>
        <taxon>Eukaryota</taxon>
        <taxon>Fungi</taxon>
        <taxon>Dikarya</taxon>
        <taxon>Basidiomycota</taxon>
        <taxon>Agaricomycotina</taxon>
        <taxon>Agaricomycetes</taxon>
        <taxon>Agaricomycetidae</taxon>
        <taxon>Agaricales</taxon>
        <taxon>Marasmiineae</taxon>
        <taxon>Marasmiaceae</taxon>
        <taxon>Paramarasmius</taxon>
    </lineage>
</organism>
<dbReference type="Proteomes" id="UP001383192">
    <property type="component" value="Unassembled WGS sequence"/>
</dbReference>
<evidence type="ECO:0000313" key="2">
    <source>
        <dbReference type="EMBL" id="KAK7031211.1"/>
    </source>
</evidence>